<protein>
    <submittedName>
        <fullName evidence="1">Uncharacterized protein</fullName>
    </submittedName>
</protein>
<organism evidence="1 2">
    <name type="scientific">Microbacterium maritypicum</name>
    <name type="common">Microbacterium liquefaciens</name>
    <dbReference type="NCBI Taxonomy" id="33918"/>
    <lineage>
        <taxon>Bacteria</taxon>
        <taxon>Bacillati</taxon>
        <taxon>Actinomycetota</taxon>
        <taxon>Actinomycetes</taxon>
        <taxon>Micrococcales</taxon>
        <taxon>Microbacteriaceae</taxon>
        <taxon>Microbacterium</taxon>
    </lineage>
</organism>
<gene>
    <name evidence="1" type="ORF">MLI01_03190</name>
</gene>
<accession>A0A4Y4B5F1</accession>
<reference evidence="1 2" key="1">
    <citation type="submission" date="2019-06" db="EMBL/GenBank/DDBJ databases">
        <title>Whole genome shotgun sequence of Microbacterium liquefaciens NBRC 15037.</title>
        <authorList>
            <person name="Hosoyama A."/>
            <person name="Uohara A."/>
            <person name="Ohji S."/>
            <person name="Ichikawa N."/>
        </authorList>
    </citation>
    <scope>NUCLEOTIDE SEQUENCE [LARGE SCALE GENOMIC DNA]</scope>
    <source>
        <strain evidence="1 2">NBRC 15037</strain>
    </source>
</reference>
<dbReference type="InterPro" id="IPR029058">
    <property type="entry name" value="AB_hydrolase_fold"/>
</dbReference>
<dbReference type="AlphaFoldDB" id="A0A4Y4B5F1"/>
<dbReference type="Gene3D" id="3.40.50.1820">
    <property type="entry name" value="alpha/beta hydrolase"/>
    <property type="match status" value="1"/>
</dbReference>
<name>A0A4Y4B5F1_MICMQ</name>
<evidence type="ECO:0000313" key="1">
    <source>
        <dbReference type="EMBL" id="GEC74174.1"/>
    </source>
</evidence>
<evidence type="ECO:0000313" key="2">
    <source>
        <dbReference type="Proteomes" id="UP000317410"/>
    </source>
</evidence>
<dbReference type="RefSeq" id="WP_141385721.1">
    <property type="nucleotide sequence ID" value="NZ_BJNQ01000001.1"/>
</dbReference>
<dbReference type="EMBL" id="BJNQ01000001">
    <property type="protein sequence ID" value="GEC74174.1"/>
    <property type="molecule type" value="Genomic_DNA"/>
</dbReference>
<sequence length="438" mass="45878">MRRITSAEASTNAGELEIDHGGAIAVDTEQLREVGARLRTVASRFAEAREAVGRAQALLSSSAQADPQVDLGALRRSGERVGMLGAEIENAGTGTLLMADAFEVVELRAQAEALALTDAAAANEAQARADEMVEADTRLGTMADWLVAGWKRQRFDGLGDQYDPDGPLPSVFVAGALVGVVSGLGKVRPGMVLSGVTDPVRVTPVKTTTPNAPTGLAAAFRRVPGATAQVAVEKYTMVGGAPRYVAYIAGTRNSLPWQAGESEPWDMKSNVELYQGGPSASYQATLDALTAAGVEPGDRVDVVAHSQGGMIAARLAMESEFEVSVMMTAGSPTEPSLTDDQTLLQLRHTDDVVSALAAGGSAEGTGSPDSFTASRVGDPHGGIQDLKLQTHGLETYVATAEMVDASDDPRAEAVDEYWEELGEAVEVERIEFHAERAG</sequence>
<proteinExistence type="predicted"/>
<comment type="caution">
    <text evidence="1">The sequence shown here is derived from an EMBL/GenBank/DDBJ whole genome shotgun (WGS) entry which is preliminary data.</text>
</comment>
<dbReference type="Proteomes" id="UP000317410">
    <property type="component" value="Unassembled WGS sequence"/>
</dbReference>
<dbReference type="SUPFAM" id="SSF53474">
    <property type="entry name" value="alpha/beta-Hydrolases"/>
    <property type="match status" value="1"/>
</dbReference>